<dbReference type="SUPFAM" id="SSF56300">
    <property type="entry name" value="Metallo-dependent phosphatases"/>
    <property type="match status" value="1"/>
</dbReference>
<keyword evidence="1" id="KW-0732">Signal</keyword>
<gene>
    <name evidence="5" type="ORF">SAMN04488516_11249</name>
</gene>
<dbReference type="GO" id="GO:0000166">
    <property type="term" value="F:nucleotide binding"/>
    <property type="evidence" value="ECO:0007669"/>
    <property type="project" value="UniProtKB-KW"/>
</dbReference>
<accession>A0A1H0FHP2</accession>
<dbReference type="Pfam" id="PF00149">
    <property type="entry name" value="Metallophos"/>
    <property type="match status" value="1"/>
</dbReference>
<keyword evidence="6" id="KW-1185">Reference proteome</keyword>
<dbReference type="Proteomes" id="UP000199602">
    <property type="component" value="Unassembled WGS sequence"/>
</dbReference>
<name>A0A1H0FHP2_9BACT</name>
<dbReference type="Gene3D" id="3.60.21.10">
    <property type="match status" value="1"/>
</dbReference>
<dbReference type="SUPFAM" id="SSF55816">
    <property type="entry name" value="5'-nucleotidase (syn. UDP-sugar hydrolase), C-terminal domain"/>
    <property type="match status" value="1"/>
</dbReference>
<sequence length="566" mass="63535">MKINLSWRIFFAIWICFIIGCAQKPVQTQSKSYFPLTVIHVNDTHSHLDPISLKIKLDGKKYYVKSGGYARIYSYVEKIRKERKNVFFLHAGDMVQGTIYFTLCHGKADIDVLNSLSLDAAVLGNHEFDKGPKFLLHNILFKAKFPILSANVKSNLFKNIFYPFIIKKFKKEKVAIVGLTTPSTKVISSPGPDVKFENTLKIARNVVSYLKSSGINKIIFLTHLGFKRDLELAKKVEDIDVIVGGHSHTLLGQWDILGKHDLPPYPVLIYNDKKPVLIATSWEWGKVVGDLDLVFDSKGVLLPASWKNSKCIMLISSEIKFKTKSGEKVLVKGTDYKMLIQKLAKSNVIVMPEDQKIKAIINKYSKIVEKQRQKVVATITQNLWHVRLPGDTVEGQKLKQGSLLAPLVAKAFLLKARQNGGADLALENAGAVRKSLKKGKVSLADIYEVLPFGNTLCVLQITGKKLKIALENAVRRSLLEKKNTGSFPYLAGARLIWSNNKELMGIEVFENGAWESLKEDKVYRVVTNSYLASGGDFYKEFKGAVKEDLGFLCADVFLEFLRGSNF</sequence>
<protein>
    <submittedName>
        <fullName evidence="5">5'-nucleotidase</fullName>
    </submittedName>
</protein>
<dbReference type="EMBL" id="FNIN01000012">
    <property type="protein sequence ID" value="SDN94126.1"/>
    <property type="molecule type" value="Genomic_DNA"/>
</dbReference>
<dbReference type="STRING" id="206665.SAMN04488516_11249"/>
<dbReference type="OrthoDB" id="9803927at2"/>
<dbReference type="PRINTS" id="PR01607">
    <property type="entry name" value="APYRASEFAMLY"/>
</dbReference>
<evidence type="ECO:0000256" key="2">
    <source>
        <dbReference type="RuleBase" id="RU362119"/>
    </source>
</evidence>
<dbReference type="Gene3D" id="3.90.780.10">
    <property type="entry name" value="5'-Nucleotidase, C-terminal domain"/>
    <property type="match status" value="1"/>
</dbReference>
<evidence type="ECO:0000259" key="3">
    <source>
        <dbReference type="Pfam" id="PF00149"/>
    </source>
</evidence>
<dbReference type="InterPro" id="IPR029052">
    <property type="entry name" value="Metallo-depent_PP-like"/>
</dbReference>
<dbReference type="InterPro" id="IPR006179">
    <property type="entry name" value="5_nucleotidase/apyrase"/>
</dbReference>
<organism evidence="5 6">
    <name type="scientific">Desulfonauticus submarinus</name>
    <dbReference type="NCBI Taxonomy" id="206665"/>
    <lineage>
        <taxon>Bacteria</taxon>
        <taxon>Pseudomonadati</taxon>
        <taxon>Thermodesulfobacteriota</taxon>
        <taxon>Desulfovibrionia</taxon>
        <taxon>Desulfovibrionales</taxon>
        <taxon>Desulfonauticaceae</taxon>
        <taxon>Desulfonauticus</taxon>
    </lineage>
</organism>
<keyword evidence="2" id="KW-0378">Hydrolase</keyword>
<dbReference type="PANTHER" id="PTHR11575">
    <property type="entry name" value="5'-NUCLEOTIDASE-RELATED"/>
    <property type="match status" value="1"/>
</dbReference>
<evidence type="ECO:0000313" key="5">
    <source>
        <dbReference type="EMBL" id="SDN94126.1"/>
    </source>
</evidence>
<evidence type="ECO:0000259" key="4">
    <source>
        <dbReference type="Pfam" id="PF02872"/>
    </source>
</evidence>
<dbReference type="GO" id="GO:0008253">
    <property type="term" value="F:5'-nucleotidase activity"/>
    <property type="evidence" value="ECO:0007669"/>
    <property type="project" value="TreeGrafter"/>
</dbReference>
<dbReference type="Pfam" id="PF02872">
    <property type="entry name" value="5_nucleotid_C"/>
    <property type="match status" value="1"/>
</dbReference>
<keyword evidence="2" id="KW-0547">Nucleotide-binding</keyword>
<evidence type="ECO:0000256" key="1">
    <source>
        <dbReference type="ARBA" id="ARBA00022729"/>
    </source>
</evidence>
<evidence type="ECO:0000313" key="6">
    <source>
        <dbReference type="Proteomes" id="UP000199602"/>
    </source>
</evidence>
<dbReference type="InterPro" id="IPR004843">
    <property type="entry name" value="Calcineurin-like_PHP"/>
</dbReference>
<dbReference type="InterPro" id="IPR036907">
    <property type="entry name" value="5'-Nucleotdase_C_sf"/>
</dbReference>
<dbReference type="GO" id="GO:0008768">
    <property type="term" value="F:UDP-sugar diphosphatase activity"/>
    <property type="evidence" value="ECO:0007669"/>
    <property type="project" value="TreeGrafter"/>
</dbReference>
<feature type="domain" description="5'-Nucleotidase C-terminal" evidence="4">
    <location>
        <begin position="397"/>
        <end position="542"/>
    </location>
</feature>
<comment type="similarity">
    <text evidence="2">Belongs to the 5'-nucleotidase family.</text>
</comment>
<dbReference type="PANTHER" id="PTHR11575:SF24">
    <property type="entry name" value="5'-NUCLEOTIDASE"/>
    <property type="match status" value="1"/>
</dbReference>
<reference evidence="5 6" key="1">
    <citation type="submission" date="2016-10" db="EMBL/GenBank/DDBJ databases">
        <authorList>
            <person name="de Groot N.N."/>
        </authorList>
    </citation>
    <scope>NUCLEOTIDE SEQUENCE [LARGE SCALE GENOMIC DNA]</scope>
    <source>
        <strain evidence="5 6">DSM 15269</strain>
    </source>
</reference>
<feature type="domain" description="Calcineurin-like phosphoesterase" evidence="3">
    <location>
        <begin position="37"/>
        <end position="249"/>
    </location>
</feature>
<dbReference type="PROSITE" id="PS51257">
    <property type="entry name" value="PROKAR_LIPOPROTEIN"/>
    <property type="match status" value="1"/>
</dbReference>
<dbReference type="AlphaFoldDB" id="A0A1H0FHP2"/>
<proteinExistence type="inferred from homology"/>
<dbReference type="InterPro" id="IPR008334">
    <property type="entry name" value="5'-Nucleotdase_C"/>
</dbReference>
<dbReference type="GO" id="GO:0009166">
    <property type="term" value="P:nucleotide catabolic process"/>
    <property type="evidence" value="ECO:0007669"/>
    <property type="project" value="InterPro"/>
</dbReference>
<dbReference type="GO" id="GO:0030288">
    <property type="term" value="C:outer membrane-bounded periplasmic space"/>
    <property type="evidence" value="ECO:0007669"/>
    <property type="project" value="TreeGrafter"/>
</dbReference>
<dbReference type="RefSeq" id="WP_092066126.1">
    <property type="nucleotide sequence ID" value="NZ_FNIN01000012.1"/>
</dbReference>